<reference evidence="1" key="1">
    <citation type="submission" date="2020-02" db="EMBL/GenBank/DDBJ databases">
        <authorList>
            <person name="Meier V. D."/>
        </authorList>
    </citation>
    <scope>NUCLEOTIDE SEQUENCE</scope>
    <source>
        <strain evidence="1">AVDCRST_MAG92</strain>
    </source>
</reference>
<sequence>MILRWHARILAAVFKLKVQGRILNHPYLQANYLFCKVRPYLS</sequence>
<organism evidence="1">
    <name type="scientific">uncultured Coleofasciculus sp</name>
    <dbReference type="NCBI Taxonomy" id="1267456"/>
    <lineage>
        <taxon>Bacteria</taxon>
        <taxon>Bacillati</taxon>
        <taxon>Cyanobacteriota</taxon>
        <taxon>Cyanophyceae</taxon>
        <taxon>Coleofasciculales</taxon>
        <taxon>Coleofasciculaceae</taxon>
        <taxon>Coleofasciculus</taxon>
        <taxon>environmental samples</taxon>
    </lineage>
</organism>
<name>A0A6J4JVJ9_9CYAN</name>
<dbReference type="AlphaFoldDB" id="A0A6J4JVJ9"/>
<accession>A0A6J4JVJ9</accession>
<protein>
    <submittedName>
        <fullName evidence="1">Uncharacterized protein</fullName>
    </submittedName>
</protein>
<proteinExistence type="predicted"/>
<dbReference type="EMBL" id="CADCTM010000724">
    <property type="protein sequence ID" value="CAA9288703.1"/>
    <property type="molecule type" value="Genomic_DNA"/>
</dbReference>
<gene>
    <name evidence="1" type="ORF">AVDCRST_MAG92-4137</name>
</gene>
<evidence type="ECO:0000313" key="1">
    <source>
        <dbReference type="EMBL" id="CAA9288703.1"/>
    </source>
</evidence>